<organism evidence="1">
    <name type="scientific">Uncultured Desulfatiglans sp</name>
    <dbReference type="NCBI Taxonomy" id="1748965"/>
    <lineage>
        <taxon>Bacteria</taxon>
        <taxon>Pseudomonadati</taxon>
        <taxon>Thermodesulfobacteriota</taxon>
        <taxon>Desulfobacteria</taxon>
        <taxon>Desulfatiglandales</taxon>
        <taxon>Desulfatiglandaceae</taxon>
        <taxon>Desulfatiglans</taxon>
        <taxon>environmental samples</taxon>
    </lineage>
</organism>
<gene>
    <name evidence="1" type="ORF">TRIP_B330542</name>
</gene>
<accession>A0A653A8M4</accession>
<sequence length="56" mass="6290">MNSRNPTGPVGDHLVRLDLIDMGTEEGGAFPIHNRIYEAIRSSKLLSSLHPEMIFR</sequence>
<proteinExistence type="predicted"/>
<protein>
    <submittedName>
        <fullName evidence="1">Uncharacterized protein</fullName>
    </submittedName>
</protein>
<dbReference type="EMBL" id="UPXX01000027">
    <property type="protein sequence ID" value="VBB44436.1"/>
    <property type="molecule type" value="Genomic_DNA"/>
</dbReference>
<name>A0A653A8M4_UNCDX</name>
<reference evidence="1" key="1">
    <citation type="submission" date="2018-07" db="EMBL/GenBank/DDBJ databases">
        <authorList>
            <consortium name="Genoscope - CEA"/>
            <person name="William W."/>
        </authorList>
    </citation>
    <scope>NUCLEOTIDE SEQUENCE</scope>
    <source>
        <strain evidence="1">IK1</strain>
    </source>
</reference>
<dbReference type="AlphaFoldDB" id="A0A653A8M4"/>
<evidence type="ECO:0000313" key="1">
    <source>
        <dbReference type="EMBL" id="VBB44436.1"/>
    </source>
</evidence>